<evidence type="ECO:0000313" key="5">
    <source>
        <dbReference type="Proteomes" id="UP000256601"/>
    </source>
</evidence>
<reference evidence="3 5" key="2">
    <citation type="submission" date="2018-07" db="EMBL/GenBank/DDBJ databases">
        <title>Draft Genome Assemblies for Five Robust Yarrowia lipolytica Strains Exhibiting High Lipid Production and Pentose Sugar Utilization and Sugar Alcohol Secretion from Undetoxified Lignocellulosic Biomass Hydrolysates.</title>
        <authorList>
            <consortium name="DOE Joint Genome Institute"/>
            <person name="Walker C."/>
            <person name="Ryu S."/>
            <person name="Na H."/>
            <person name="Zane M."/>
            <person name="LaButti K."/>
            <person name="Lipzen A."/>
            <person name="Haridas S."/>
            <person name="Barry K."/>
            <person name="Grigoriev I.V."/>
            <person name="Quarterman J."/>
            <person name="Slininger P."/>
            <person name="Dien B."/>
            <person name="Trinh C.T."/>
        </authorList>
    </citation>
    <scope>NUCLEOTIDE SEQUENCE [LARGE SCALE GENOMIC DNA]</scope>
    <source>
        <strain evidence="3 5">YB392</strain>
    </source>
</reference>
<dbReference type="eggNOG" id="ENOG502RRZT">
    <property type="taxonomic scope" value="Eukaryota"/>
</dbReference>
<keyword evidence="1" id="KW-0472">Membrane</keyword>
<feature type="transmembrane region" description="Helical" evidence="1">
    <location>
        <begin position="143"/>
        <end position="161"/>
    </location>
</feature>
<dbReference type="PANTHER" id="PTHR34391">
    <property type="entry name" value="UPF0658 GOLGI APPARATUS MEMBRANE PROTEIN C1952.10C-RELATED"/>
    <property type="match status" value="1"/>
</dbReference>
<feature type="transmembrane region" description="Helical" evidence="1">
    <location>
        <begin position="237"/>
        <end position="262"/>
    </location>
</feature>
<feature type="transmembrane region" description="Helical" evidence="1">
    <location>
        <begin position="113"/>
        <end position="136"/>
    </location>
</feature>
<gene>
    <name evidence="3" type="ORF">B0I71DRAFT_37324</name>
    <name evidence="2" type="ORF">YALI1_D10721g</name>
</gene>
<dbReference type="Proteomes" id="UP000256601">
    <property type="component" value="Unassembled WGS sequence"/>
</dbReference>
<dbReference type="RefSeq" id="XP_502570.1">
    <property type="nucleotide sequence ID" value="XM_502570.1"/>
</dbReference>
<dbReference type="KEGG" id="yli:2910701"/>
<dbReference type="Proteomes" id="UP000182444">
    <property type="component" value="Chromosome 1D"/>
</dbReference>
<reference evidence="2 4" key="1">
    <citation type="journal article" date="2016" name="PLoS ONE">
        <title>Sequence Assembly of Yarrowia lipolytica Strain W29/CLIB89 Shows Transposable Element Diversity.</title>
        <authorList>
            <person name="Magnan C."/>
            <person name="Yu J."/>
            <person name="Chang I."/>
            <person name="Jahn E."/>
            <person name="Kanomata Y."/>
            <person name="Wu J."/>
            <person name="Zeller M."/>
            <person name="Oakes M."/>
            <person name="Baldi P."/>
            <person name="Sandmeyer S."/>
        </authorList>
    </citation>
    <scope>NUCLEOTIDE SEQUENCE [LARGE SCALE GENOMIC DNA]</scope>
    <source>
        <strain evidence="2">CLIB89</strain>
        <strain evidence="4">CLIB89(W29)</strain>
    </source>
</reference>
<dbReference type="OrthoDB" id="2448307at2759"/>
<dbReference type="OMA" id="FWTRREN"/>
<feature type="transmembrane region" description="Helical" evidence="1">
    <location>
        <begin position="295"/>
        <end position="313"/>
    </location>
</feature>
<organism evidence="2 4">
    <name type="scientific">Yarrowia lipolytica</name>
    <name type="common">Candida lipolytica</name>
    <dbReference type="NCBI Taxonomy" id="4952"/>
    <lineage>
        <taxon>Eukaryota</taxon>
        <taxon>Fungi</taxon>
        <taxon>Dikarya</taxon>
        <taxon>Ascomycota</taxon>
        <taxon>Saccharomycotina</taxon>
        <taxon>Dipodascomycetes</taxon>
        <taxon>Dipodascales</taxon>
        <taxon>Dipodascales incertae sedis</taxon>
        <taxon>Yarrowia</taxon>
    </lineage>
</organism>
<dbReference type="VEuPathDB" id="FungiDB:YALI1_D10721g"/>
<dbReference type="AlphaFoldDB" id="A0A1H6Q4G7"/>
<evidence type="ECO:0000313" key="3">
    <source>
        <dbReference type="EMBL" id="RDW25805.1"/>
    </source>
</evidence>
<feature type="transmembrane region" description="Helical" evidence="1">
    <location>
        <begin position="268"/>
        <end position="288"/>
    </location>
</feature>
<accession>A0A1H6Q4G7</accession>
<dbReference type="PANTHER" id="PTHR34391:SF1">
    <property type="entry name" value="UPF0658 GOLGI APPARATUS MEMBRANE PROTEIN C1952.10C-RELATED"/>
    <property type="match status" value="1"/>
</dbReference>
<dbReference type="InterPro" id="IPR040410">
    <property type="entry name" value="UPF0658_Golgi"/>
</dbReference>
<dbReference type="GeneID" id="2910701"/>
<dbReference type="GO" id="GO:0005794">
    <property type="term" value="C:Golgi apparatus"/>
    <property type="evidence" value="ECO:0007669"/>
    <property type="project" value="TreeGrafter"/>
</dbReference>
<feature type="transmembrane region" description="Helical" evidence="1">
    <location>
        <begin position="333"/>
        <end position="357"/>
    </location>
</feature>
<evidence type="ECO:0000313" key="2">
    <source>
        <dbReference type="EMBL" id="AOW03775.1"/>
    </source>
</evidence>
<dbReference type="EMBL" id="KZ858993">
    <property type="protein sequence ID" value="RDW25805.1"/>
    <property type="molecule type" value="Genomic_DNA"/>
</dbReference>
<dbReference type="VEuPathDB" id="FungiDB:YALI0_D08360g"/>
<keyword evidence="1" id="KW-0812">Transmembrane</keyword>
<evidence type="ECO:0000313" key="4">
    <source>
        <dbReference type="Proteomes" id="UP000182444"/>
    </source>
</evidence>
<evidence type="ECO:0000256" key="1">
    <source>
        <dbReference type="SAM" id="Phobius"/>
    </source>
</evidence>
<feature type="transmembrane region" description="Helical" evidence="1">
    <location>
        <begin position="73"/>
        <end position="93"/>
    </location>
</feature>
<keyword evidence="1" id="KW-1133">Transmembrane helix</keyword>
<sequence>MLGRSYEQSIERFDTYETSYDAVSSTKDDLVLMERPLSLNEYYHSERLDPRYAPAAKEQSRVEKLLVSRFAKIFFATILVQALIVLAFEGFIFAQFQKNLNKDIPSSSNSRSIAVYLALYIFAEIFVCILSYLSLWKQNIMEIYGICVFMALLVVYGAIAYDQMYTAINDLTERSAFDSTSWALIKAFLVAVPCVIGLAFIIVCICAFKLKAELGWITYRNVGADLVMRRRWMQYEIFMSILKFDFFFFLGFTVQFIVVVLNVKDVEFGLTIAVVPLTIVFLFLLSLFVKKENKIGMLVMQFFLLAGMAYFIFKLVRIYDPAQEYKYEAVRKSLTIFAAITLFLVTATIALSVVCILNFNKGLKPIIEGRRKDPYGMNIFTAENDFVIN</sequence>
<dbReference type="EMBL" id="CP017556">
    <property type="protein sequence ID" value="AOW03775.1"/>
    <property type="molecule type" value="Genomic_DNA"/>
</dbReference>
<protein>
    <submittedName>
        <fullName evidence="2">Uncharacterized protein</fullName>
    </submittedName>
</protein>
<feature type="transmembrane region" description="Helical" evidence="1">
    <location>
        <begin position="181"/>
        <end position="208"/>
    </location>
</feature>
<proteinExistence type="predicted"/>
<name>A0A1H6Q4G7_YARLL</name>